<dbReference type="InterPro" id="IPR036514">
    <property type="entry name" value="SGNH_hydro_sf"/>
</dbReference>
<reference evidence="2 3" key="1">
    <citation type="submission" date="2023-12" db="EMBL/GenBank/DDBJ databases">
        <title>Baltic Sea Cyanobacteria.</title>
        <authorList>
            <person name="Delbaje E."/>
            <person name="Fewer D.P."/>
            <person name="Shishido T.K."/>
        </authorList>
    </citation>
    <scope>NUCLEOTIDE SEQUENCE [LARGE SCALE GENOMIC DNA]</scope>
    <source>
        <strain evidence="2 3">CCNP 1315</strain>
    </source>
</reference>
<name>A0ABU5U5L0_9CYAN</name>
<sequence>MKILLIIVAVLVGLPLLFEVGLRVIFGFGNPLIYQADDQIGYLLVPSQKTRRFGNRIEINQYSMRSSPITPVPDSTTLRILLVGDSIVNGGWWTDQSNIISEMLNQQLSKIQGKNTSQNKIEVLNIAANSWGPPNQLAYLKKFGTFEAACIVLIINTDDLFTKPPNPEIVGRDRNYPDHKPALAILEILNRYRSSTSPSTPPQAKPEPSDIVGYNLEAIQQIREITSQTSVQFVLAMTPLLREIATPGPLDYEIKARQRLIELTEAEQMIYIDFLPIFNSTSQPETLYRDHIHLSIKGNQLVTQKLTQTLQQQLGIAVNSSANRQ</sequence>
<dbReference type="RefSeq" id="WP_323219594.1">
    <property type="nucleotide sequence ID" value="NZ_JAYGHT010000149.1"/>
</dbReference>
<dbReference type="GO" id="GO:0016787">
    <property type="term" value="F:hydrolase activity"/>
    <property type="evidence" value="ECO:0007669"/>
    <property type="project" value="UniProtKB-KW"/>
</dbReference>
<dbReference type="EMBL" id="JAYGHT010000149">
    <property type="protein sequence ID" value="MEA5522177.1"/>
    <property type="molecule type" value="Genomic_DNA"/>
</dbReference>
<evidence type="ECO:0000313" key="3">
    <source>
        <dbReference type="Proteomes" id="UP001301728"/>
    </source>
</evidence>
<keyword evidence="3" id="KW-1185">Reference proteome</keyword>
<evidence type="ECO:0000259" key="1">
    <source>
        <dbReference type="Pfam" id="PF13472"/>
    </source>
</evidence>
<comment type="caution">
    <text evidence="2">The sequence shown here is derived from an EMBL/GenBank/DDBJ whole genome shotgun (WGS) entry which is preliminary data.</text>
</comment>
<keyword evidence="2" id="KW-0378">Hydrolase</keyword>
<gene>
    <name evidence="2" type="ORF">VB854_24875</name>
</gene>
<feature type="domain" description="SGNH hydrolase-type esterase" evidence="1">
    <location>
        <begin position="83"/>
        <end position="301"/>
    </location>
</feature>
<proteinExistence type="predicted"/>
<protein>
    <submittedName>
        <fullName evidence="2">SGNH/GDSL hydrolase family protein</fullName>
        <ecNumber evidence="2">3.1.-.-</ecNumber>
    </submittedName>
</protein>
<accession>A0ABU5U5L0</accession>
<dbReference type="Proteomes" id="UP001301728">
    <property type="component" value="Unassembled WGS sequence"/>
</dbReference>
<organism evidence="2 3">
    <name type="scientific">Limnoraphis robusta CCNP1315</name>
    <dbReference type="NCBI Taxonomy" id="3110306"/>
    <lineage>
        <taxon>Bacteria</taxon>
        <taxon>Bacillati</taxon>
        <taxon>Cyanobacteriota</taxon>
        <taxon>Cyanophyceae</taxon>
        <taxon>Oscillatoriophycideae</taxon>
        <taxon>Oscillatoriales</taxon>
        <taxon>Sirenicapillariaceae</taxon>
        <taxon>Limnoraphis</taxon>
    </lineage>
</organism>
<dbReference type="Gene3D" id="3.40.50.1110">
    <property type="entry name" value="SGNH hydrolase"/>
    <property type="match status" value="1"/>
</dbReference>
<dbReference type="InterPro" id="IPR013830">
    <property type="entry name" value="SGNH_hydro"/>
</dbReference>
<dbReference type="EC" id="3.1.-.-" evidence="2"/>
<dbReference type="Pfam" id="PF13472">
    <property type="entry name" value="Lipase_GDSL_2"/>
    <property type="match status" value="1"/>
</dbReference>
<evidence type="ECO:0000313" key="2">
    <source>
        <dbReference type="EMBL" id="MEA5522177.1"/>
    </source>
</evidence>
<dbReference type="SUPFAM" id="SSF52266">
    <property type="entry name" value="SGNH hydrolase"/>
    <property type="match status" value="1"/>
</dbReference>